<keyword evidence="5 7" id="KW-0067">ATP-binding</keyword>
<accession>A0A1M6A320</accession>
<dbReference type="STRING" id="1447782.SAMN05444417_0187"/>
<evidence type="ECO:0000259" key="6">
    <source>
        <dbReference type="PROSITE" id="PS50893"/>
    </source>
</evidence>
<reference evidence="7 8" key="1">
    <citation type="submission" date="2016-11" db="EMBL/GenBank/DDBJ databases">
        <authorList>
            <person name="Jaros S."/>
            <person name="Januszkiewicz K."/>
            <person name="Wedrychowicz H."/>
        </authorList>
    </citation>
    <scope>NUCLEOTIDE SEQUENCE [LARGE SCALE GENOMIC DNA]</scope>
    <source>
        <strain evidence="7 8">DSM 100565</strain>
    </source>
</reference>
<evidence type="ECO:0000256" key="4">
    <source>
        <dbReference type="ARBA" id="ARBA00022741"/>
    </source>
</evidence>
<keyword evidence="8" id="KW-1185">Reference proteome</keyword>
<dbReference type="NCBIfam" id="TIGR01727">
    <property type="entry name" value="oligo_HPY"/>
    <property type="match status" value="1"/>
</dbReference>
<comment type="similarity">
    <text evidence="2">Belongs to the ABC transporter superfamily.</text>
</comment>
<feature type="domain" description="ABC transporter" evidence="6">
    <location>
        <begin position="4"/>
        <end position="248"/>
    </location>
</feature>
<dbReference type="PANTHER" id="PTHR43776">
    <property type="entry name" value="TRANSPORT ATP-BINDING PROTEIN"/>
    <property type="match status" value="1"/>
</dbReference>
<sequence>MTLLSLDRLSKTFPTREGGSVKAVTEVSLDIAEGEVLGLVGESGCGKSTLGRTLLRLIEPSSGRILFGGRDLAAASPREMRAVRRDLQVVFQDPFGALNPRHSVGHVIAEPLIVQGIGTRASRRARVAELCALVGLPETAPSRYPHEFSGGQRQRIAIARALALDPKMIVMDEAVSALDVSIQSQILNLISDLRARLGLAILFISHDLSVIRHVSDRIAVMYLGRVVEIGPAQEVMERPLHPYTQALISAIPQVGARQADRIRLEGEVPDPAHPPAGCAFHTRCPRAMEVCRGAVPPLGRPADTGRAGQVACYLHPVAS</sequence>
<evidence type="ECO:0000313" key="7">
    <source>
        <dbReference type="EMBL" id="SHI30818.1"/>
    </source>
</evidence>
<dbReference type="GO" id="GO:0005524">
    <property type="term" value="F:ATP binding"/>
    <property type="evidence" value="ECO:0007669"/>
    <property type="project" value="UniProtKB-KW"/>
</dbReference>
<dbReference type="RefSeq" id="WP_073325722.1">
    <property type="nucleotide sequence ID" value="NZ_FQYO01000001.1"/>
</dbReference>
<evidence type="ECO:0000256" key="2">
    <source>
        <dbReference type="ARBA" id="ARBA00005417"/>
    </source>
</evidence>
<proteinExistence type="inferred from homology"/>
<dbReference type="GO" id="GO:0016887">
    <property type="term" value="F:ATP hydrolysis activity"/>
    <property type="evidence" value="ECO:0007669"/>
    <property type="project" value="InterPro"/>
</dbReference>
<dbReference type="SMART" id="SM00382">
    <property type="entry name" value="AAA"/>
    <property type="match status" value="1"/>
</dbReference>
<dbReference type="PROSITE" id="PS00211">
    <property type="entry name" value="ABC_TRANSPORTER_1"/>
    <property type="match status" value="1"/>
</dbReference>
<dbReference type="InterPro" id="IPR017871">
    <property type="entry name" value="ABC_transporter-like_CS"/>
</dbReference>
<dbReference type="AlphaFoldDB" id="A0A1M6A320"/>
<dbReference type="PROSITE" id="PS50893">
    <property type="entry name" value="ABC_TRANSPORTER_2"/>
    <property type="match status" value="1"/>
</dbReference>
<evidence type="ECO:0000313" key="8">
    <source>
        <dbReference type="Proteomes" id="UP000184292"/>
    </source>
</evidence>
<dbReference type="OrthoDB" id="9815712at2"/>
<dbReference type="PANTHER" id="PTHR43776:SF7">
    <property type="entry name" value="D,D-DIPEPTIDE TRANSPORT ATP-BINDING PROTEIN DDPF-RELATED"/>
    <property type="match status" value="1"/>
</dbReference>
<name>A0A1M6A320_9RHOB</name>
<evidence type="ECO:0000256" key="1">
    <source>
        <dbReference type="ARBA" id="ARBA00004417"/>
    </source>
</evidence>
<dbReference type="Proteomes" id="UP000184292">
    <property type="component" value="Unassembled WGS sequence"/>
</dbReference>
<dbReference type="InterPro" id="IPR003593">
    <property type="entry name" value="AAA+_ATPase"/>
</dbReference>
<dbReference type="SUPFAM" id="SSF52540">
    <property type="entry name" value="P-loop containing nucleoside triphosphate hydrolases"/>
    <property type="match status" value="1"/>
</dbReference>
<dbReference type="Pfam" id="PF00005">
    <property type="entry name" value="ABC_tran"/>
    <property type="match status" value="1"/>
</dbReference>
<dbReference type="InterPro" id="IPR050319">
    <property type="entry name" value="ABC_transp_ATP-bind"/>
</dbReference>
<dbReference type="FunFam" id="3.40.50.300:FF:000016">
    <property type="entry name" value="Oligopeptide ABC transporter ATP-binding component"/>
    <property type="match status" value="1"/>
</dbReference>
<dbReference type="Gene3D" id="3.40.50.300">
    <property type="entry name" value="P-loop containing nucleotide triphosphate hydrolases"/>
    <property type="match status" value="1"/>
</dbReference>
<organism evidence="7 8">
    <name type="scientific">Wenxinia saemankumensis</name>
    <dbReference type="NCBI Taxonomy" id="1447782"/>
    <lineage>
        <taxon>Bacteria</taxon>
        <taxon>Pseudomonadati</taxon>
        <taxon>Pseudomonadota</taxon>
        <taxon>Alphaproteobacteria</taxon>
        <taxon>Rhodobacterales</taxon>
        <taxon>Roseobacteraceae</taxon>
        <taxon>Wenxinia</taxon>
    </lineage>
</organism>
<keyword evidence="3" id="KW-0813">Transport</keyword>
<protein>
    <submittedName>
        <fullName evidence="7">Peptide/nickel transport system ATP-binding protein/oligopeptide transport system ATP-binding protein</fullName>
    </submittedName>
</protein>
<dbReference type="InterPro" id="IPR013563">
    <property type="entry name" value="Oligopep_ABC_C"/>
</dbReference>
<keyword evidence="4" id="KW-0547">Nucleotide-binding</keyword>
<dbReference type="GO" id="GO:0015833">
    <property type="term" value="P:peptide transport"/>
    <property type="evidence" value="ECO:0007669"/>
    <property type="project" value="InterPro"/>
</dbReference>
<evidence type="ECO:0000256" key="5">
    <source>
        <dbReference type="ARBA" id="ARBA00022840"/>
    </source>
</evidence>
<dbReference type="GO" id="GO:0005886">
    <property type="term" value="C:plasma membrane"/>
    <property type="evidence" value="ECO:0007669"/>
    <property type="project" value="UniProtKB-SubCell"/>
</dbReference>
<dbReference type="EMBL" id="FQYO01000001">
    <property type="protein sequence ID" value="SHI30818.1"/>
    <property type="molecule type" value="Genomic_DNA"/>
</dbReference>
<dbReference type="InterPro" id="IPR027417">
    <property type="entry name" value="P-loop_NTPase"/>
</dbReference>
<dbReference type="Pfam" id="PF08352">
    <property type="entry name" value="oligo_HPY"/>
    <property type="match status" value="1"/>
</dbReference>
<evidence type="ECO:0000256" key="3">
    <source>
        <dbReference type="ARBA" id="ARBA00022448"/>
    </source>
</evidence>
<dbReference type="InterPro" id="IPR003439">
    <property type="entry name" value="ABC_transporter-like_ATP-bd"/>
</dbReference>
<dbReference type="CDD" id="cd03257">
    <property type="entry name" value="ABC_NikE_OppD_transporters"/>
    <property type="match status" value="1"/>
</dbReference>
<gene>
    <name evidence="7" type="ORF">SAMN05444417_0187</name>
</gene>
<comment type="subcellular location">
    <subcellularLocation>
        <location evidence="1">Cell inner membrane</location>
        <topology evidence="1">Peripheral membrane protein</topology>
    </subcellularLocation>
</comment>
<dbReference type="GO" id="GO:0055085">
    <property type="term" value="P:transmembrane transport"/>
    <property type="evidence" value="ECO:0007669"/>
    <property type="project" value="UniProtKB-ARBA"/>
</dbReference>